<gene>
    <name evidence="13" type="ORF">M9980_11810</name>
</gene>
<dbReference type="SUPFAM" id="SSF74653">
    <property type="entry name" value="TolA/TonB C-terminal domain"/>
    <property type="match status" value="1"/>
</dbReference>
<evidence type="ECO:0000256" key="8">
    <source>
        <dbReference type="ARBA" id="ARBA00022989"/>
    </source>
</evidence>
<keyword evidence="5 10" id="KW-0997">Cell inner membrane</keyword>
<keyword evidence="9 10" id="KW-0472">Membrane</keyword>
<keyword evidence="3 10" id="KW-0813">Transport</keyword>
<dbReference type="InterPro" id="IPR037682">
    <property type="entry name" value="TonB_C"/>
</dbReference>
<dbReference type="InterPro" id="IPR003538">
    <property type="entry name" value="TonB"/>
</dbReference>
<accession>A0ABY4TS53</accession>
<dbReference type="PANTHER" id="PTHR33446">
    <property type="entry name" value="PROTEIN TONB-RELATED"/>
    <property type="match status" value="1"/>
</dbReference>
<feature type="region of interest" description="Disordered" evidence="11">
    <location>
        <begin position="49"/>
        <end position="71"/>
    </location>
</feature>
<feature type="domain" description="TonB C-terminal" evidence="12">
    <location>
        <begin position="127"/>
        <end position="219"/>
    </location>
</feature>
<keyword evidence="4 10" id="KW-1003">Cell membrane</keyword>
<dbReference type="PROSITE" id="PS52015">
    <property type="entry name" value="TONB_CTD"/>
    <property type="match status" value="1"/>
</dbReference>
<evidence type="ECO:0000256" key="9">
    <source>
        <dbReference type="ARBA" id="ARBA00023136"/>
    </source>
</evidence>
<evidence type="ECO:0000313" key="13">
    <source>
        <dbReference type="EMBL" id="URW75221.1"/>
    </source>
</evidence>
<evidence type="ECO:0000256" key="3">
    <source>
        <dbReference type="ARBA" id="ARBA00022448"/>
    </source>
</evidence>
<organism evidence="13 14">
    <name type="scientific">Sphingomonas donggukensis</name>
    <dbReference type="NCBI Taxonomy" id="2949093"/>
    <lineage>
        <taxon>Bacteria</taxon>
        <taxon>Pseudomonadati</taxon>
        <taxon>Pseudomonadota</taxon>
        <taxon>Alphaproteobacteria</taxon>
        <taxon>Sphingomonadales</taxon>
        <taxon>Sphingomonadaceae</taxon>
        <taxon>Sphingomonas</taxon>
    </lineage>
</organism>
<dbReference type="InterPro" id="IPR006260">
    <property type="entry name" value="TonB/TolA_C"/>
</dbReference>
<evidence type="ECO:0000256" key="10">
    <source>
        <dbReference type="RuleBase" id="RU362123"/>
    </source>
</evidence>
<keyword evidence="6 10" id="KW-0812">Transmembrane</keyword>
<evidence type="ECO:0000256" key="4">
    <source>
        <dbReference type="ARBA" id="ARBA00022475"/>
    </source>
</evidence>
<name>A0ABY4TS53_9SPHN</name>
<evidence type="ECO:0000256" key="2">
    <source>
        <dbReference type="ARBA" id="ARBA00006555"/>
    </source>
</evidence>
<evidence type="ECO:0000313" key="14">
    <source>
        <dbReference type="Proteomes" id="UP001055580"/>
    </source>
</evidence>
<keyword evidence="10" id="KW-0735">Signal-anchor</keyword>
<dbReference type="Gene3D" id="3.30.1150.10">
    <property type="match status" value="1"/>
</dbReference>
<evidence type="ECO:0000256" key="7">
    <source>
        <dbReference type="ARBA" id="ARBA00022927"/>
    </source>
</evidence>
<protein>
    <recommendedName>
        <fullName evidence="10">Protein TonB</fullName>
    </recommendedName>
</protein>
<dbReference type="RefSeq" id="WP_250751072.1">
    <property type="nucleotide sequence ID" value="NZ_CP098401.1"/>
</dbReference>
<dbReference type="InterPro" id="IPR051045">
    <property type="entry name" value="TonB-dependent_transducer"/>
</dbReference>
<dbReference type="NCBIfam" id="TIGR01352">
    <property type="entry name" value="tonB_Cterm"/>
    <property type="match status" value="1"/>
</dbReference>
<feature type="transmembrane region" description="Helical" evidence="10">
    <location>
        <begin position="12"/>
        <end position="31"/>
    </location>
</feature>
<sequence length="219" mass="23110">MIVSRYQRPKTSPGTVAAAIAVNVGMVALIATSAPTIFVTPDAPFEGYAVPPEAPPPPPIPEKPKPEAKAATRDVLPTIPDKIVEVDVAPTNTVTGTDTLQPPPGPIGPATEGTGVIVDPPAPAPVLTDAAPDPRAQFQPDYPASERRAGTEGNVTVRVLIGTDGRVKAVELVRAAAPAFFEATKRQALSRWRFRPATRDGVAVESWRTMTLRFVLEDA</sequence>
<reference evidence="13" key="1">
    <citation type="submission" date="2022-05" db="EMBL/GenBank/DDBJ databases">
        <title>Sphingomonas sp. strain RMG20 Genome sequencing and assembly.</title>
        <authorList>
            <person name="Kim I."/>
        </authorList>
    </citation>
    <scope>NUCLEOTIDE SEQUENCE</scope>
    <source>
        <strain evidence="13">RMG20</strain>
    </source>
</reference>
<feature type="compositionally biased region" description="Basic and acidic residues" evidence="11">
    <location>
        <begin position="62"/>
        <end position="71"/>
    </location>
</feature>
<comment type="subcellular location">
    <subcellularLocation>
        <location evidence="1 10">Cell inner membrane</location>
        <topology evidence="1 10">Single-pass membrane protein</topology>
        <orientation evidence="1 10">Periplasmic side</orientation>
    </subcellularLocation>
</comment>
<keyword evidence="8 10" id="KW-1133">Transmembrane helix</keyword>
<evidence type="ECO:0000256" key="1">
    <source>
        <dbReference type="ARBA" id="ARBA00004383"/>
    </source>
</evidence>
<comment type="function">
    <text evidence="10">Interacts with outer membrane receptor proteins that carry out high-affinity binding and energy dependent uptake into the periplasmic space of specific substrates. It could act to transduce energy from the cytoplasmic membrane to specific energy-requiring processes in the outer membrane, resulting in the release into the periplasm of ligands bound by these outer membrane proteins.</text>
</comment>
<evidence type="ECO:0000259" key="12">
    <source>
        <dbReference type="PROSITE" id="PS52015"/>
    </source>
</evidence>
<keyword evidence="14" id="KW-1185">Reference proteome</keyword>
<keyword evidence="7 10" id="KW-0653">Protein transport</keyword>
<dbReference type="Pfam" id="PF03544">
    <property type="entry name" value="TonB_C"/>
    <property type="match status" value="1"/>
</dbReference>
<evidence type="ECO:0000256" key="6">
    <source>
        <dbReference type="ARBA" id="ARBA00022692"/>
    </source>
</evidence>
<evidence type="ECO:0000256" key="5">
    <source>
        <dbReference type="ARBA" id="ARBA00022519"/>
    </source>
</evidence>
<proteinExistence type="inferred from homology"/>
<dbReference type="EMBL" id="CP098401">
    <property type="protein sequence ID" value="URW75221.1"/>
    <property type="molecule type" value="Genomic_DNA"/>
</dbReference>
<dbReference type="Proteomes" id="UP001055580">
    <property type="component" value="Chromosome"/>
</dbReference>
<evidence type="ECO:0000256" key="11">
    <source>
        <dbReference type="SAM" id="MobiDB-lite"/>
    </source>
</evidence>
<feature type="compositionally biased region" description="Pro residues" evidence="11">
    <location>
        <begin position="52"/>
        <end position="61"/>
    </location>
</feature>
<comment type="similarity">
    <text evidence="2 10">Belongs to the TonB family.</text>
</comment>
<dbReference type="PRINTS" id="PR01374">
    <property type="entry name" value="TONBPROTEIN"/>
</dbReference>